<evidence type="ECO:0000313" key="4">
    <source>
        <dbReference type="EMBL" id="KAF0287168.1"/>
    </source>
</evidence>
<dbReference type="Proteomes" id="UP000440578">
    <property type="component" value="Unassembled WGS sequence"/>
</dbReference>
<comment type="caution">
    <text evidence="4">The sequence shown here is derived from an EMBL/GenBank/DDBJ whole genome shotgun (WGS) entry which is preliminary data.</text>
</comment>
<keyword evidence="5" id="KW-1185">Reference proteome</keyword>
<feature type="transmembrane region" description="Helical" evidence="2">
    <location>
        <begin position="138"/>
        <end position="159"/>
    </location>
</feature>
<evidence type="ECO:0000256" key="2">
    <source>
        <dbReference type="SAM" id="Phobius"/>
    </source>
</evidence>
<protein>
    <submittedName>
        <fullName evidence="4">Uncharacterized protein</fullName>
    </submittedName>
</protein>
<accession>A0A6A4V954</accession>
<keyword evidence="2" id="KW-1133">Transmembrane helix</keyword>
<dbReference type="EMBL" id="VIIS01002210">
    <property type="protein sequence ID" value="KAF0287168.1"/>
    <property type="molecule type" value="Genomic_DNA"/>
</dbReference>
<evidence type="ECO:0000256" key="1">
    <source>
        <dbReference type="SAM" id="MobiDB-lite"/>
    </source>
</evidence>
<evidence type="ECO:0000313" key="5">
    <source>
        <dbReference type="Proteomes" id="UP000440578"/>
    </source>
</evidence>
<gene>
    <name evidence="4" type="ORF">FJT64_014354</name>
</gene>
<feature type="signal peptide" evidence="3">
    <location>
        <begin position="1"/>
        <end position="18"/>
    </location>
</feature>
<reference evidence="4 5" key="1">
    <citation type="submission" date="2019-07" db="EMBL/GenBank/DDBJ databases">
        <title>Draft genome assembly of a fouling barnacle, Amphibalanus amphitrite (Darwin, 1854): The first reference genome for Thecostraca.</title>
        <authorList>
            <person name="Kim W."/>
        </authorList>
    </citation>
    <scope>NUCLEOTIDE SEQUENCE [LARGE SCALE GENOMIC DNA]</scope>
    <source>
        <strain evidence="4">SNU_AA5</strain>
        <tissue evidence="4">Soma without cirri and trophi</tissue>
    </source>
</reference>
<keyword evidence="2" id="KW-0812">Transmembrane</keyword>
<proteinExistence type="predicted"/>
<keyword evidence="3" id="KW-0732">Signal</keyword>
<feature type="region of interest" description="Disordered" evidence="1">
    <location>
        <begin position="23"/>
        <end position="90"/>
    </location>
</feature>
<sequence>MVRLSLLALGAGLATTNAAHLSASPSSSSVLSAESSGAEQTLQRTHQVRHVLGTRPLLAPPSVGKRDGSFHSSEYSSHDSGHGSAQSYSLSDHGSGGYTDGYTGGYTGYTSYATDGYGYTEPSAYDSGGGFLGNIGKYGLIIIPILLGITLLFLFPSVTNIAGTGRNNRANDGQDGPSDDLLSRAMAIYTSVSEDPLCVNRLFCEMGSTLGRTSYANQTLSFFNFFLSRKSDNLRIFKKAARTEDPQCHMLTCKAWEDNPQLLQKTVEKNEDGVSEKDTVLRQRKM</sequence>
<evidence type="ECO:0000256" key="3">
    <source>
        <dbReference type="SAM" id="SignalP"/>
    </source>
</evidence>
<organism evidence="4 5">
    <name type="scientific">Amphibalanus amphitrite</name>
    <name type="common">Striped barnacle</name>
    <name type="synonym">Balanus amphitrite</name>
    <dbReference type="NCBI Taxonomy" id="1232801"/>
    <lineage>
        <taxon>Eukaryota</taxon>
        <taxon>Metazoa</taxon>
        <taxon>Ecdysozoa</taxon>
        <taxon>Arthropoda</taxon>
        <taxon>Crustacea</taxon>
        <taxon>Multicrustacea</taxon>
        <taxon>Cirripedia</taxon>
        <taxon>Thoracica</taxon>
        <taxon>Thoracicalcarea</taxon>
        <taxon>Balanomorpha</taxon>
        <taxon>Balanoidea</taxon>
        <taxon>Balanidae</taxon>
        <taxon>Amphibalaninae</taxon>
        <taxon>Amphibalanus</taxon>
    </lineage>
</organism>
<keyword evidence="2" id="KW-0472">Membrane</keyword>
<feature type="compositionally biased region" description="Low complexity" evidence="1">
    <location>
        <begin position="23"/>
        <end position="38"/>
    </location>
</feature>
<feature type="chain" id="PRO_5025391699" evidence="3">
    <location>
        <begin position="19"/>
        <end position="286"/>
    </location>
</feature>
<dbReference type="AlphaFoldDB" id="A0A6A4V954"/>
<dbReference type="OrthoDB" id="10693920at2759"/>
<name>A0A6A4V954_AMPAM</name>